<evidence type="ECO:0000313" key="4">
    <source>
        <dbReference type="Proteomes" id="UP001174909"/>
    </source>
</evidence>
<reference evidence="3" key="1">
    <citation type="submission" date="2023-03" db="EMBL/GenBank/DDBJ databases">
        <authorList>
            <person name="Steffen K."/>
            <person name="Cardenas P."/>
        </authorList>
    </citation>
    <scope>NUCLEOTIDE SEQUENCE</scope>
</reference>
<dbReference type="PROSITE" id="PS50010">
    <property type="entry name" value="DH_2"/>
    <property type="match status" value="1"/>
</dbReference>
<dbReference type="Gene3D" id="1.20.900.10">
    <property type="entry name" value="Dbl homology (DH) domain"/>
    <property type="match status" value="1"/>
</dbReference>
<evidence type="ECO:0000256" key="1">
    <source>
        <dbReference type="SAM" id="MobiDB-lite"/>
    </source>
</evidence>
<dbReference type="AlphaFoldDB" id="A0AA35RM09"/>
<feature type="compositionally biased region" description="Polar residues" evidence="1">
    <location>
        <begin position="19"/>
        <end position="55"/>
    </location>
</feature>
<feature type="region of interest" description="Disordered" evidence="1">
    <location>
        <begin position="1"/>
        <end position="55"/>
    </location>
</feature>
<keyword evidence="4" id="KW-1185">Reference proteome</keyword>
<dbReference type="GO" id="GO:0005085">
    <property type="term" value="F:guanyl-nucleotide exchange factor activity"/>
    <property type="evidence" value="ECO:0007669"/>
    <property type="project" value="InterPro"/>
</dbReference>
<organism evidence="3 4">
    <name type="scientific">Geodia barretti</name>
    <name type="common">Barrett's horny sponge</name>
    <dbReference type="NCBI Taxonomy" id="519541"/>
    <lineage>
        <taxon>Eukaryota</taxon>
        <taxon>Metazoa</taxon>
        <taxon>Porifera</taxon>
        <taxon>Demospongiae</taxon>
        <taxon>Heteroscleromorpha</taxon>
        <taxon>Tetractinellida</taxon>
        <taxon>Astrophorina</taxon>
        <taxon>Geodiidae</taxon>
        <taxon>Geodia</taxon>
    </lineage>
</organism>
<dbReference type="EMBL" id="CASHTH010001274">
    <property type="protein sequence ID" value="CAI8013552.1"/>
    <property type="molecule type" value="Genomic_DNA"/>
</dbReference>
<comment type="caution">
    <text evidence="3">The sequence shown here is derived from an EMBL/GenBank/DDBJ whole genome shotgun (WGS) entry which is preliminary data.</text>
</comment>
<dbReference type="InterPro" id="IPR000219">
    <property type="entry name" value="DH_dom"/>
</dbReference>
<proteinExistence type="predicted"/>
<dbReference type="Proteomes" id="UP001174909">
    <property type="component" value="Unassembled WGS sequence"/>
</dbReference>
<feature type="domain" description="DH" evidence="2">
    <location>
        <begin position="237"/>
        <end position="272"/>
    </location>
</feature>
<name>A0AA35RM09_GEOBA</name>
<sequence length="272" mass="30201">MSSSSSRAGAYRVREQHMSIIQQPPRSAYQKQPSSVTNRPKSVYANYSGSSQQPVRQYPKSVITFEFYDPPLGAGGVPNNMADPNPHHQLVASPQRRPLRVTAPSALRGGSPKPATRHQVGVKKLGGGGAKLVSQQRTSSASPTALGHYQSNAGYFTITAYLPFDGGKRLKLQCTPGMTVQQVIETEIPDISRTGYQVYHFPSRALLNPEKDAGVLQDQEICIEPMRLHNKGEVNDKRLAIVKELLRTEDMYLESLRNIFDVYMEPLRLVHM</sequence>
<gene>
    <name evidence="3" type="ORF">GBAR_LOCUS8577</name>
</gene>
<accession>A0AA35RM09</accession>
<dbReference type="SUPFAM" id="SSF48065">
    <property type="entry name" value="DBL homology domain (DH-domain)"/>
    <property type="match status" value="1"/>
</dbReference>
<evidence type="ECO:0000259" key="2">
    <source>
        <dbReference type="PROSITE" id="PS50010"/>
    </source>
</evidence>
<protein>
    <recommendedName>
        <fullName evidence="2">DH domain-containing protein</fullName>
    </recommendedName>
</protein>
<evidence type="ECO:0000313" key="3">
    <source>
        <dbReference type="EMBL" id="CAI8013552.1"/>
    </source>
</evidence>
<dbReference type="InterPro" id="IPR035899">
    <property type="entry name" value="DBL_dom_sf"/>
</dbReference>